<reference evidence="3 4" key="1">
    <citation type="journal article" date="2014" name="Proc. Natl. Acad. Sci. U.S.A.">
        <title>Functional characterization of flavobacteria rhodopsins reveals a unique class of light-driven chloride pump in bacteria.</title>
        <authorList>
            <person name="Yoshizawa S."/>
            <person name="Kumagai Y."/>
            <person name="Kim H."/>
            <person name="Ogura Y."/>
            <person name="Hayashi T."/>
            <person name="Iwasaki W."/>
            <person name="DeLong E.F."/>
            <person name="Kogure K."/>
        </authorList>
    </citation>
    <scope>NUCLEOTIDE SEQUENCE [LARGE SCALE GENOMIC DNA]</scope>
    <source>
        <strain evidence="3 4">S1-08</strain>
    </source>
</reference>
<dbReference type="InterPro" id="IPR032812">
    <property type="entry name" value="SbsA_Ig"/>
</dbReference>
<gene>
    <name evidence="3" type="ORF">NMS_0870</name>
</gene>
<dbReference type="Pfam" id="PF13205">
    <property type="entry name" value="Big_5"/>
    <property type="match status" value="1"/>
</dbReference>
<dbReference type="EMBL" id="AP014548">
    <property type="protein sequence ID" value="BAO54879.1"/>
    <property type="molecule type" value="Genomic_DNA"/>
</dbReference>
<dbReference type="KEGG" id="nmf:NMS_0870"/>
<dbReference type="AlphaFoldDB" id="W8VP75"/>
<keyword evidence="1" id="KW-0732">Signal</keyword>
<dbReference type="STRING" id="1454201.NMS_0870"/>
<evidence type="ECO:0000259" key="2">
    <source>
        <dbReference type="Pfam" id="PF13205"/>
    </source>
</evidence>
<evidence type="ECO:0000313" key="4">
    <source>
        <dbReference type="Proteomes" id="UP000031760"/>
    </source>
</evidence>
<keyword evidence="4" id="KW-1185">Reference proteome</keyword>
<accession>W8VP75</accession>
<protein>
    <recommendedName>
        <fullName evidence="2">SbsA Ig-like domain-containing protein</fullName>
    </recommendedName>
</protein>
<dbReference type="HOGENOM" id="CLU_014237_1_0_10"/>
<evidence type="ECO:0000313" key="3">
    <source>
        <dbReference type="EMBL" id="BAO54879.1"/>
    </source>
</evidence>
<sequence>MFALAIALVLTQCAKRGSPTGGPVDEEPPAILRAFPDNYSVNFKNQKIEVFFDEYIKLKDLQKQLVISPPLKYRPNIKPQGGTSKKLTIEILDTLQDNTTYVLNFGQSIVDNTEGNAYPFFKYIFSTGSYIDSLQIKGRVTDALNFETDEFVNVMLYEVDETYTDSIIYKEQPRYVVNTLDSLTTFTMENLKAGQYRMLALKESSSNLKFDPKSDKIGFVSEVITVPTDETFELTLYEPIQDKEVRRASQVAQSRIQVGYTGELDSMTISPTDKSLINASRITKEDKKDTLNYWYKPVLESDSLGLQVEYKDFRQTVTARLKKQDPDSLIVSKYGQFSLRTPVQFTATTPIVALRPLQMKLINKDSVPQDFAVKLDSLKNVMTFEFEPQPENRYNLKLLPGAITDFYGATNDTINSIFTTRATSDLGNIPINFSGGSSFPIIVEIVTESLEVVASQTIRENSSIAFDYLTPNKYYIRMIYDANDNGRYDPGSFLDNRQPEKVVYFPDLIALQANWDYVTNITLE</sequence>
<feature type="domain" description="SbsA Ig-like" evidence="2">
    <location>
        <begin position="25"/>
        <end position="127"/>
    </location>
</feature>
<organism evidence="3 4">
    <name type="scientific">Nonlabens marinus S1-08</name>
    <dbReference type="NCBI Taxonomy" id="1454201"/>
    <lineage>
        <taxon>Bacteria</taxon>
        <taxon>Pseudomonadati</taxon>
        <taxon>Bacteroidota</taxon>
        <taxon>Flavobacteriia</taxon>
        <taxon>Flavobacteriales</taxon>
        <taxon>Flavobacteriaceae</taxon>
        <taxon>Nonlabens</taxon>
    </lineage>
</organism>
<proteinExistence type="predicted"/>
<evidence type="ECO:0000256" key="1">
    <source>
        <dbReference type="ARBA" id="ARBA00022729"/>
    </source>
</evidence>
<dbReference type="Proteomes" id="UP000031760">
    <property type="component" value="Chromosome"/>
</dbReference>
<name>W8VP75_9FLAO</name>